<evidence type="ECO:0000313" key="5">
    <source>
        <dbReference type="EMBL" id="TYB43204.1"/>
    </source>
</evidence>
<keyword evidence="3" id="KW-0808">Transferase</keyword>
<keyword evidence="2" id="KW-0597">Phosphoprotein</keyword>
<feature type="non-terminal residue" evidence="5">
    <location>
        <position position="1"/>
    </location>
</feature>
<comment type="caution">
    <text evidence="5">The sequence shown here is derived from an EMBL/GenBank/DDBJ whole genome shotgun (WGS) entry which is preliminary data.</text>
</comment>
<dbReference type="Pfam" id="PF00550">
    <property type="entry name" value="PP-binding"/>
    <property type="match status" value="1"/>
</dbReference>
<dbReference type="SMART" id="SM00823">
    <property type="entry name" value="PKS_PP"/>
    <property type="match status" value="1"/>
</dbReference>
<dbReference type="PROSITE" id="PS00012">
    <property type="entry name" value="PHOSPHOPANTETHEINE"/>
    <property type="match status" value="1"/>
</dbReference>
<dbReference type="SUPFAM" id="SSF47336">
    <property type="entry name" value="ACP-like"/>
    <property type="match status" value="1"/>
</dbReference>
<feature type="domain" description="Carrier" evidence="4">
    <location>
        <begin position="180"/>
        <end position="255"/>
    </location>
</feature>
<dbReference type="Pfam" id="PF09277">
    <property type="entry name" value="Erythro-docking"/>
    <property type="match status" value="1"/>
</dbReference>
<organism evidence="5 6">
    <name type="scientific">Microbispora tritici</name>
    <dbReference type="NCBI Taxonomy" id="2604471"/>
    <lineage>
        <taxon>Bacteria</taxon>
        <taxon>Bacillati</taxon>
        <taxon>Actinomycetota</taxon>
        <taxon>Actinomycetes</taxon>
        <taxon>Streptosporangiales</taxon>
        <taxon>Streptosporangiaceae</taxon>
        <taxon>Microbispora</taxon>
    </lineage>
</organism>
<dbReference type="InterPro" id="IPR036736">
    <property type="entry name" value="ACP-like_sf"/>
</dbReference>
<dbReference type="Proteomes" id="UP000322810">
    <property type="component" value="Unassembled WGS sequence"/>
</dbReference>
<accession>A0ABY3LNR9</accession>
<keyword evidence="6" id="KW-1185">Reference proteome</keyword>
<dbReference type="InterPro" id="IPR014043">
    <property type="entry name" value="Acyl_transferase_dom"/>
</dbReference>
<dbReference type="Gene3D" id="1.10.1200.10">
    <property type="entry name" value="ACP-like"/>
    <property type="match status" value="1"/>
</dbReference>
<dbReference type="InterPro" id="IPR020806">
    <property type="entry name" value="PKS_PP-bd"/>
</dbReference>
<proteinExistence type="predicted"/>
<dbReference type="Gene3D" id="3.30.70.3290">
    <property type="match status" value="1"/>
</dbReference>
<sequence length="343" mass="36115">AEVAGSLDYAPASIPIVSTVTGGLADKGFGTAQYWVDQVRGAVRFADAVTTLAAQGVTRFVELGPDAVLTAMAQQTLDEADTAVFAATMRNERPEAGTVVAALGQLHTAGVPVDWQAFYAETGANRVDLPTYAFQRQRYWIDADRPNIGRMAVDLPPIDEDAAAALRQRLGGLSGVARAQAALDLVQEQVAVVLGHSSQEPVDADRALSELGFDSLAAIELRKRLSAMTGLSLPSTLVFDYPTCQAIAAYLDGEIGAGGSASPVFAELDALETALENCDVMGDESGRITARLEALLRRWQDSRVMGGIAATDNDFSYASDEELFAAIDSELGVDSPTVPSSGD</sequence>
<dbReference type="PANTHER" id="PTHR43775">
    <property type="entry name" value="FATTY ACID SYNTHASE"/>
    <property type="match status" value="1"/>
</dbReference>
<evidence type="ECO:0000256" key="1">
    <source>
        <dbReference type="ARBA" id="ARBA00022450"/>
    </source>
</evidence>
<dbReference type="SMART" id="SM00827">
    <property type="entry name" value="PKS_AT"/>
    <property type="match status" value="1"/>
</dbReference>
<dbReference type="SMART" id="SM01294">
    <property type="entry name" value="PKS_PP_betabranch"/>
    <property type="match status" value="1"/>
</dbReference>
<keyword evidence="1" id="KW-0596">Phosphopantetheine</keyword>
<dbReference type="EMBL" id="VSEX01000120">
    <property type="protein sequence ID" value="TYB43204.1"/>
    <property type="molecule type" value="Genomic_DNA"/>
</dbReference>
<dbReference type="Gene3D" id="3.40.366.10">
    <property type="entry name" value="Malonyl-Coenzyme A Acyl Carrier Protein, domain 2"/>
    <property type="match status" value="1"/>
</dbReference>
<dbReference type="InterPro" id="IPR006162">
    <property type="entry name" value="Ppantetheine_attach_site"/>
</dbReference>
<dbReference type="InterPro" id="IPR001227">
    <property type="entry name" value="Ac_transferase_dom_sf"/>
</dbReference>
<name>A0ABY3LNR9_9ACTN</name>
<gene>
    <name evidence="5" type="ORF">FXF59_33810</name>
</gene>
<dbReference type="InterPro" id="IPR050091">
    <property type="entry name" value="PKS_NRPS_Biosynth_Enz"/>
</dbReference>
<dbReference type="SUPFAM" id="SSF52151">
    <property type="entry name" value="FabD/lysophospholipase-like"/>
    <property type="match status" value="1"/>
</dbReference>
<evidence type="ECO:0000256" key="2">
    <source>
        <dbReference type="ARBA" id="ARBA00022553"/>
    </source>
</evidence>
<dbReference type="GO" id="GO:0016746">
    <property type="term" value="F:acyltransferase activity"/>
    <property type="evidence" value="ECO:0007669"/>
    <property type="project" value="UniProtKB-KW"/>
</dbReference>
<reference evidence="5 6" key="1">
    <citation type="submission" date="2019-08" db="EMBL/GenBank/DDBJ databases">
        <title>Microbispora tritici sp. nov., a novel actinomycete isolated from a root of wheat (Triticum aestivum L.).</title>
        <authorList>
            <person name="Klykleung N."/>
            <person name="Tanasupawat S."/>
        </authorList>
    </citation>
    <scope>NUCLEOTIDE SEQUENCE [LARGE SCALE GENOMIC DNA]</scope>
    <source>
        <strain evidence="5 6">MT50</strain>
    </source>
</reference>
<dbReference type="PANTHER" id="PTHR43775:SF51">
    <property type="entry name" value="INACTIVE PHENOLPHTHIOCEROL SYNTHESIS POLYKETIDE SYNTHASE TYPE I PKS1-RELATED"/>
    <property type="match status" value="1"/>
</dbReference>
<keyword evidence="5" id="KW-0012">Acyltransferase</keyword>
<evidence type="ECO:0000256" key="3">
    <source>
        <dbReference type="ARBA" id="ARBA00022679"/>
    </source>
</evidence>
<evidence type="ECO:0000313" key="6">
    <source>
        <dbReference type="Proteomes" id="UP000322810"/>
    </source>
</evidence>
<dbReference type="InterPro" id="IPR016035">
    <property type="entry name" value="Acyl_Trfase/lysoPLipase"/>
</dbReference>
<protein>
    <submittedName>
        <fullName evidence="5">Acyltransferase domain-containing protein</fullName>
    </submittedName>
</protein>
<dbReference type="InterPro" id="IPR009081">
    <property type="entry name" value="PP-bd_ACP"/>
</dbReference>
<dbReference type="RefSeq" id="WP_154956814.1">
    <property type="nucleotide sequence ID" value="NZ_VSEX01000120.1"/>
</dbReference>
<evidence type="ECO:0000259" key="4">
    <source>
        <dbReference type="PROSITE" id="PS50075"/>
    </source>
</evidence>
<dbReference type="PROSITE" id="PS50075">
    <property type="entry name" value="CARRIER"/>
    <property type="match status" value="1"/>
</dbReference>
<dbReference type="Pfam" id="PF00698">
    <property type="entry name" value="Acyl_transf_1"/>
    <property type="match status" value="1"/>
</dbReference>
<dbReference type="InterPro" id="IPR015357">
    <property type="entry name" value="EryA2_docking"/>
</dbReference>